<sequence length="240" mass="27242">MDEDMFSPTKECLDSGKTEPFCFGAKAHRRKGDRLPFIAALCLARLDDPFAFAAFSLAILQLIGVAQKLESVKERGAFVGDVNSGLFHRLSSQPVEKRSCNLHSFMDVVDDLLCVRFVFLGICRENANTEFSVFDQESAPVELNWNRPCQFFEAPEIAKSEEICQHEVDKMLCRKLASSIGALSVEEKILIGLGILRRRFDWAKRATCRLADGFEFRREVGAGISWHRKHLHYKGNLWPQ</sequence>
<comment type="caution">
    <text evidence="1">The sequence shown here is derived from an EMBL/GenBank/DDBJ whole genome shotgun (WGS) entry which is preliminary data.</text>
</comment>
<proteinExistence type="predicted"/>
<dbReference type="Proteomes" id="UP000231070">
    <property type="component" value="Unassembled WGS sequence"/>
</dbReference>
<keyword evidence="2" id="KW-1185">Reference proteome</keyword>
<gene>
    <name evidence="1" type="ORF">CJ014_08995</name>
</gene>
<reference evidence="1 2" key="1">
    <citation type="submission" date="2017-08" db="EMBL/GenBank/DDBJ databases">
        <title>Pleomorphomonas carboxidotrophicus sp. nov., a new mesophilic hydrogenogenic carboxidotroph.</title>
        <authorList>
            <person name="Esquivel-Elizondo S."/>
            <person name="Krajmalnik-Brown R."/>
            <person name="Maldonado J."/>
        </authorList>
    </citation>
    <scope>NUCLEOTIDE SEQUENCE [LARGE SCALE GENOMIC DNA]</scope>
    <source>
        <strain evidence="1 2">SVCO-16</strain>
    </source>
</reference>
<evidence type="ECO:0000313" key="2">
    <source>
        <dbReference type="Proteomes" id="UP000231070"/>
    </source>
</evidence>
<dbReference type="EMBL" id="NQVN01000004">
    <property type="protein sequence ID" value="PIO99443.1"/>
    <property type="molecule type" value="Genomic_DNA"/>
</dbReference>
<protein>
    <submittedName>
        <fullName evidence="1">Uncharacterized protein</fullName>
    </submittedName>
</protein>
<organism evidence="1 2">
    <name type="scientific">Pleomorphomonas carboxyditropha</name>
    <dbReference type="NCBI Taxonomy" id="2023338"/>
    <lineage>
        <taxon>Bacteria</taxon>
        <taxon>Pseudomonadati</taxon>
        <taxon>Pseudomonadota</taxon>
        <taxon>Alphaproteobacteria</taxon>
        <taxon>Hyphomicrobiales</taxon>
        <taxon>Pleomorphomonadaceae</taxon>
        <taxon>Pleomorphomonas</taxon>
    </lineage>
</organism>
<dbReference type="AlphaFoldDB" id="A0A2G9WXM9"/>
<accession>A0A2G9WXM9</accession>
<evidence type="ECO:0000313" key="1">
    <source>
        <dbReference type="EMBL" id="PIO99443.1"/>
    </source>
</evidence>
<name>A0A2G9WXM9_9HYPH</name>